<name>A0A6G1DLW7_9ORYZ</name>
<protein>
    <submittedName>
        <fullName evidence="1">Uncharacterized protein</fullName>
    </submittedName>
</protein>
<dbReference type="OrthoDB" id="10636219at2759"/>
<organism evidence="1 2">
    <name type="scientific">Oryza meyeriana var. granulata</name>
    <dbReference type="NCBI Taxonomy" id="110450"/>
    <lineage>
        <taxon>Eukaryota</taxon>
        <taxon>Viridiplantae</taxon>
        <taxon>Streptophyta</taxon>
        <taxon>Embryophyta</taxon>
        <taxon>Tracheophyta</taxon>
        <taxon>Spermatophyta</taxon>
        <taxon>Magnoliopsida</taxon>
        <taxon>Liliopsida</taxon>
        <taxon>Poales</taxon>
        <taxon>Poaceae</taxon>
        <taxon>BOP clade</taxon>
        <taxon>Oryzoideae</taxon>
        <taxon>Oryzeae</taxon>
        <taxon>Oryzinae</taxon>
        <taxon>Oryza</taxon>
        <taxon>Oryza meyeriana</taxon>
    </lineage>
</organism>
<dbReference type="AlphaFoldDB" id="A0A6G1DLW7"/>
<sequence>MQCMPRQPPPVACAPPAPRCGRARVYDCSNPHRSARLAGKPALPTKERCQWVLLKQLGLHDEASSDAVLADYVAMFNGPLPGRVWLTSLTRLKRRLPKRPYTRSPPHHYAAH</sequence>
<evidence type="ECO:0000313" key="2">
    <source>
        <dbReference type="Proteomes" id="UP000479710"/>
    </source>
</evidence>
<dbReference type="EMBL" id="SPHZ02000006">
    <property type="protein sequence ID" value="KAF0913618.1"/>
    <property type="molecule type" value="Genomic_DNA"/>
</dbReference>
<accession>A0A6G1DLW7</accession>
<evidence type="ECO:0000313" key="1">
    <source>
        <dbReference type="EMBL" id="KAF0913618.1"/>
    </source>
</evidence>
<comment type="caution">
    <text evidence="1">The sequence shown here is derived from an EMBL/GenBank/DDBJ whole genome shotgun (WGS) entry which is preliminary data.</text>
</comment>
<gene>
    <name evidence="1" type="ORF">E2562_023728</name>
</gene>
<dbReference type="Proteomes" id="UP000479710">
    <property type="component" value="Unassembled WGS sequence"/>
</dbReference>
<reference evidence="1 2" key="1">
    <citation type="submission" date="2019-11" db="EMBL/GenBank/DDBJ databases">
        <title>Whole genome sequence of Oryza granulata.</title>
        <authorList>
            <person name="Li W."/>
        </authorList>
    </citation>
    <scope>NUCLEOTIDE SEQUENCE [LARGE SCALE GENOMIC DNA]</scope>
    <source>
        <strain evidence="2">cv. Menghai</strain>
        <tissue evidence="1">Leaf</tissue>
    </source>
</reference>
<proteinExistence type="predicted"/>
<keyword evidence="2" id="KW-1185">Reference proteome</keyword>